<dbReference type="Gene3D" id="3.40.390.10">
    <property type="entry name" value="Collagenase (Catalytic Domain)"/>
    <property type="match status" value="1"/>
</dbReference>
<keyword evidence="5" id="KW-0812">Transmembrane</keyword>
<organism evidence="7 8">
    <name type="scientific">Arthrobacter cavernae</name>
    <dbReference type="NCBI Taxonomy" id="2817681"/>
    <lineage>
        <taxon>Bacteria</taxon>
        <taxon>Bacillati</taxon>
        <taxon>Actinomycetota</taxon>
        <taxon>Actinomycetes</taxon>
        <taxon>Micrococcales</taxon>
        <taxon>Micrococcaceae</taxon>
        <taxon>Arthrobacter</taxon>
    </lineage>
</organism>
<proteinExistence type="predicted"/>
<gene>
    <name evidence="7" type="ORF">J1902_01780</name>
</gene>
<name>A0A939HEX4_9MICC</name>
<reference evidence="7" key="1">
    <citation type="submission" date="2021-03" db="EMBL/GenBank/DDBJ databases">
        <title>A new species, PO-11, isolated from a karst cave deposit.</title>
        <authorList>
            <person name="Zhaoxiaoyong W."/>
        </authorList>
    </citation>
    <scope>NUCLEOTIDE SEQUENCE</scope>
    <source>
        <strain evidence="7">PO-11</strain>
    </source>
</reference>
<keyword evidence="2" id="KW-0479">Metal-binding</keyword>
<dbReference type="GO" id="GO:0004222">
    <property type="term" value="F:metalloendopeptidase activity"/>
    <property type="evidence" value="ECO:0007669"/>
    <property type="project" value="InterPro"/>
</dbReference>
<evidence type="ECO:0000256" key="4">
    <source>
        <dbReference type="ARBA" id="ARBA00022833"/>
    </source>
</evidence>
<dbReference type="Pfam" id="PF00413">
    <property type="entry name" value="Peptidase_M10"/>
    <property type="match status" value="1"/>
</dbReference>
<keyword evidence="5" id="KW-1133">Transmembrane helix</keyword>
<evidence type="ECO:0000256" key="5">
    <source>
        <dbReference type="SAM" id="Phobius"/>
    </source>
</evidence>
<evidence type="ECO:0000259" key="6">
    <source>
        <dbReference type="Pfam" id="PF00413"/>
    </source>
</evidence>
<dbReference type="GO" id="GO:0031012">
    <property type="term" value="C:extracellular matrix"/>
    <property type="evidence" value="ECO:0007669"/>
    <property type="project" value="InterPro"/>
</dbReference>
<keyword evidence="3" id="KW-0378">Hydrolase</keyword>
<keyword evidence="5" id="KW-0472">Membrane</keyword>
<evidence type="ECO:0000256" key="1">
    <source>
        <dbReference type="ARBA" id="ARBA00022670"/>
    </source>
</evidence>
<evidence type="ECO:0000256" key="3">
    <source>
        <dbReference type="ARBA" id="ARBA00022801"/>
    </source>
</evidence>
<dbReference type="InterPro" id="IPR001818">
    <property type="entry name" value="Pept_M10_metallopeptidase"/>
</dbReference>
<accession>A0A939HEX4</accession>
<keyword evidence="7" id="KW-0482">Metalloprotease</keyword>
<dbReference type="SUPFAM" id="SSF55486">
    <property type="entry name" value="Metalloproteases ('zincins'), catalytic domain"/>
    <property type="match status" value="1"/>
</dbReference>
<dbReference type="RefSeq" id="WP_207614525.1">
    <property type="nucleotide sequence ID" value="NZ_JAFNLL010000002.1"/>
</dbReference>
<dbReference type="GO" id="GO:0008270">
    <property type="term" value="F:zinc ion binding"/>
    <property type="evidence" value="ECO:0007669"/>
    <property type="project" value="InterPro"/>
</dbReference>
<evidence type="ECO:0000256" key="2">
    <source>
        <dbReference type="ARBA" id="ARBA00022723"/>
    </source>
</evidence>
<sequence>MEPYGSPRWPDPYVPPPREGLRHSSIAAVLFLLGIIALVCAGAYFSGDLRPALFGAEQDSQVSRPGALPFGQRRDPVPGIEEANAPLGSPPPFTWPSDSYKFLAVKGDGSPLTYSPCRPIHYVVNTDLAPASWQRLLEDAIEEASWASGLQFVYDGTTDETPSSNRAGYQPDRYGDRWAPVLIAWTTPGVVPRLDGQTVGLAGSSSIGLSNGYKAYVTGSVSLDAPQFHGILDSPSGEAIGIAVIMHELGHLLGLDHVSDPEQLMFDEASWVRDYAAGDRAGLARLGTGPCSKDF</sequence>
<evidence type="ECO:0000313" key="7">
    <source>
        <dbReference type="EMBL" id="MBO1266722.1"/>
    </source>
</evidence>
<comment type="caution">
    <text evidence="7">The sequence shown here is derived from an EMBL/GenBank/DDBJ whole genome shotgun (WGS) entry which is preliminary data.</text>
</comment>
<keyword evidence="8" id="KW-1185">Reference proteome</keyword>
<protein>
    <submittedName>
        <fullName evidence="7">Matrixin family metalloprotease</fullName>
    </submittedName>
</protein>
<feature type="transmembrane region" description="Helical" evidence="5">
    <location>
        <begin position="20"/>
        <end position="45"/>
    </location>
</feature>
<dbReference type="GO" id="GO:0006508">
    <property type="term" value="P:proteolysis"/>
    <property type="evidence" value="ECO:0007669"/>
    <property type="project" value="UniProtKB-KW"/>
</dbReference>
<keyword evidence="4" id="KW-0862">Zinc</keyword>
<dbReference type="EMBL" id="JAFNLL010000002">
    <property type="protein sequence ID" value="MBO1266722.1"/>
    <property type="molecule type" value="Genomic_DNA"/>
</dbReference>
<dbReference type="InterPro" id="IPR024079">
    <property type="entry name" value="MetalloPept_cat_dom_sf"/>
</dbReference>
<dbReference type="AlphaFoldDB" id="A0A939HEX4"/>
<feature type="domain" description="Peptidase M10 metallopeptidase" evidence="6">
    <location>
        <begin position="218"/>
        <end position="270"/>
    </location>
</feature>
<dbReference type="Proteomes" id="UP000664164">
    <property type="component" value="Unassembled WGS sequence"/>
</dbReference>
<evidence type="ECO:0000313" key="8">
    <source>
        <dbReference type="Proteomes" id="UP000664164"/>
    </source>
</evidence>
<keyword evidence="1" id="KW-0645">Protease</keyword>